<keyword evidence="3" id="KW-0645">Protease</keyword>
<dbReference type="Pfam" id="PF12359">
    <property type="entry name" value="DUF3645"/>
    <property type="match status" value="1"/>
</dbReference>
<dbReference type="InterPro" id="IPR046541">
    <property type="entry name" value="DUF6606"/>
</dbReference>
<evidence type="ECO:0000259" key="10">
    <source>
        <dbReference type="Pfam" id="PF12359"/>
    </source>
</evidence>
<evidence type="ECO:0000259" key="9">
    <source>
        <dbReference type="Pfam" id="PF12340"/>
    </source>
</evidence>
<keyword evidence="7" id="KW-0175">Coiled coil</keyword>
<evidence type="ECO:0000256" key="8">
    <source>
        <dbReference type="SAM" id="MobiDB-lite"/>
    </source>
</evidence>
<dbReference type="Pfam" id="PF20255">
    <property type="entry name" value="DUF6606"/>
    <property type="match status" value="1"/>
</dbReference>
<keyword evidence="4" id="KW-0833">Ubl conjugation pathway</keyword>
<evidence type="ECO:0000256" key="6">
    <source>
        <dbReference type="ARBA" id="ARBA00022807"/>
    </source>
</evidence>
<organism evidence="12 13">
    <name type="scientific">Aspergillus versicolor CBS 583.65</name>
    <dbReference type="NCBI Taxonomy" id="1036611"/>
    <lineage>
        <taxon>Eukaryota</taxon>
        <taxon>Fungi</taxon>
        <taxon>Dikarya</taxon>
        <taxon>Ascomycota</taxon>
        <taxon>Pezizomycotina</taxon>
        <taxon>Eurotiomycetes</taxon>
        <taxon>Eurotiomycetidae</taxon>
        <taxon>Eurotiales</taxon>
        <taxon>Aspergillaceae</taxon>
        <taxon>Aspergillus</taxon>
        <taxon>Aspergillus subgen. Nidulantes</taxon>
    </lineage>
</organism>
<proteinExistence type="predicted"/>
<evidence type="ECO:0000313" key="12">
    <source>
        <dbReference type="EMBL" id="OJJ04280.1"/>
    </source>
</evidence>
<evidence type="ECO:0000256" key="7">
    <source>
        <dbReference type="SAM" id="Coils"/>
    </source>
</evidence>
<name>A0A1L9PRW5_ASPVE</name>
<feature type="domain" description="DUF6606" evidence="11">
    <location>
        <begin position="10"/>
        <end position="281"/>
    </location>
</feature>
<evidence type="ECO:0000256" key="1">
    <source>
        <dbReference type="ARBA" id="ARBA00000707"/>
    </source>
</evidence>
<dbReference type="OrthoDB" id="3182339at2759"/>
<dbReference type="VEuPathDB" id="FungiDB:ASPVEDRAFT_136431"/>
<dbReference type="PANTHER" id="PTHR13367:SF33">
    <property type="entry name" value="P-LOOP CONTAINING NUCLEOSIDE TRIPHOSPHATE HYDROLASE PROTEIN"/>
    <property type="match status" value="1"/>
</dbReference>
<feature type="domain" description="DUF3638" evidence="9">
    <location>
        <begin position="2033"/>
        <end position="2256"/>
    </location>
</feature>
<keyword evidence="6" id="KW-0788">Thiol protease</keyword>
<dbReference type="EMBL" id="KV878131">
    <property type="protein sequence ID" value="OJJ04280.1"/>
    <property type="molecule type" value="Genomic_DNA"/>
</dbReference>
<dbReference type="Pfam" id="PF12340">
    <property type="entry name" value="DUF3638"/>
    <property type="match status" value="1"/>
</dbReference>
<dbReference type="PANTHER" id="PTHR13367">
    <property type="entry name" value="UBIQUITIN THIOESTERASE"/>
    <property type="match status" value="1"/>
</dbReference>
<feature type="domain" description="DUF3645" evidence="10">
    <location>
        <begin position="2375"/>
        <end position="2407"/>
    </location>
</feature>
<dbReference type="GO" id="GO:0004843">
    <property type="term" value="F:cysteine-type deubiquitinase activity"/>
    <property type="evidence" value="ECO:0007669"/>
    <property type="project" value="UniProtKB-EC"/>
</dbReference>
<feature type="compositionally biased region" description="Acidic residues" evidence="8">
    <location>
        <begin position="3154"/>
        <end position="3169"/>
    </location>
</feature>
<sequence>MATRSTLLSIFNHVVLPPELPGKADAQSDTVEKELICRLMAAVTVMKTKSEDDLLSTWQMIENTLKTSSLSNEDGICNKSVLIREFKKLSPESALILRVREQNAGLLIRRESGDETSFIFEAFETSPSAEQTLAAKGALQWDFPGVAVSVPAVVFEDRVFQESLAAFIEKASVEYLDLFVTKVRKAGVEVSETRDTSDPSIITQFLITLLEVNGERLCLPVLRKRVNDDVCWDSAKTPWRRSPFWLVLRVCVQRLLYLHLGSAVGRIQYKALMCLFLANLLNDSMSELNSEKYHLLKVKLCRRLAKLDSEKGYLSGTRQAAQAYKHALGVIEPHCTKSIDLATADEEREWKAWKQDFQRRVPRLPSSASPDDTKLTLPSSIGYFRGILKPRQLEPAPAKGIDPNNLREIAMKSTSKQFADLIEIYSSLAAREAVIGLMPSEIPSTIEGCKTECIELANTISDYISAVGDKYDGNSEQMSMFIMNVFTIWEKMDRCALEAYPLLKDYHPWFEPEILDVLLLERWKHMKRVHTIQSHIHTRCIQAKRGKMTIFANPAPGCFAEMYFETADALNLQALQLQILMDSENSNEKKKSELRSINDQFDSLTEKLRLTSCTLLRNEDGTHDIRGCNHCYYMRSRRRLEVHVHEDFLPVGHERLAQQKAVVFELRTPRAFSAYRQATWDIVNALCSMPDSSSADRPEVLLAQYSQLKSYYRNPVSASFCLASRTKSFLGTHYSHRGLPASATDVLLPHGLRYSYYDSERHLWFSDYPMQLTLVHHFAFSIPKEFPFSALYSSSLFAADGDGPSSYEVVASIGQCPSELTVHEYMAHQGLMGGRNRRWLSILAELGSSNINFSLQDTMVLFHHLVLQAGPRLEHDSMRAVHSMFRDRAFCKRLSEQICRHVESIATNWRETSYMETLLTLSLRLFLIGHLESRIDSKKLVLRIRQITLNWVTLLRSETRQAEDITQSDRAARYCFLSALLCRRTFFPWLTSQTSLDLESMKCFFEASLAMQESLVVDLSKFSTITRNMLIRDIKMVARMSVLLRTGVMKYPMSIGAAIDAAWPGADGKGRAYNSWRLLLAPHEDWAMSITIPLEGSRPQTLYFHILEGHLVVDGKTIGKLPADIRDSHILKELFGNQRLFALPSNLPGMDHVLLNRADEHQIHLGYRAGKLVIQARAFRTVLELVPREVFGDGPAFDLPYSLISDCIHWADLSTGRVEIRPKPRIWKRRDGNWSIDIRARKAHRTNAQRDTLSLIDPFSQLAQMISRIFLHFEHPARLTIQQSSNGISVDLKRMDLTFFVTRAGQLKCQQLGAIVDRNQDPGTLYGLQSMLVLKDINDWSQRSIIIPLGKARYRRHRSHVLLEIEHTGNYMRYTINTVLQRLECPADPQLLYSKAYLHALTSHLLPDPLTGRTGTQEALACLQSGYCQPWQPLRPDPISILVSIAELTPRRKYYPKDKRCQQIVSWDSHLTANIQHEGFQVAVEVIIKKSQRLSQFSGDVPNSILPEIPKNTVHLCERAQWRRSLFESSDTLSEKPVQPKDTPYVSRDGWAAPEKVRNLREIVTLLRKQPASIHTTRDIVGLLEKWELIGGYMNTSTLHDIGNYLNADLAGEWGGLINLCRESKAEEVYSLMFQLGIIAFGERVDMTALRIIVSFFIIRELKVLELPQYPSFVGFREGELPTTDNLLPIIRISYQLQRPSKISKKRKGSVPHENRRFGYDVNCEKEGVALAEFLALQWPCPEPSVEGFEPNTVDLHEAMKALLPEWQRMYRNAQLQRHLVRVQTILNHHYAVANDVPVLPAYLNRSQKDILGTRPKPYFFYPRLGEDLVGKEALDFAKYSGTLGENIITPHAGALAVPSDSKTETPQSPTREIVDLERLVSRFGQSDCSVRNRYSHNLQQSITALKSVKQELDHGHTPQLNTTKERLKLDGDVKASRERVDMYHHLIVKSLSVHDTSFRWLSKGGLWPRLTPTTLLQQLRSISLHDLGPGMSQMFISYALAITELQKFLRLREATVKRDETKLHQERIDPGHVNWDPSDFPDWVLLEIDANIRIRQDQITVAFEMISPTSGSNSVLQMNMGQGKTSVIMPMVAAVLANGQMLNRLLVPKALLTQAALILQSRLGGLLGRELIHIPFSRRTQTPVSLIEDYRGLHSDMLETAGVILGIPEHILSFKLNGLQRLADSKLTEAVQMVETQKWLDEVSRDVLDECDFTLAVKTQLIYPGGSQHILDGHPDRWEVAMTVLGLVGHHLNDLAREYPKSIDILERNCTDFPVTHLLRRDVEEALVRKIAQDICEKRTSLLPLGECNEKAKDAIRVFITEEKVEKSITKRITKLFPDNPKARKIVYLLRGLLVHGILILCLKKRWNVQYGLHHGRDPIAVPFHAKGVPSDQAEWGHPDVALLFTCLAFYYEGLSQQQLKISLESVLKSDHPATEYDKWIQNSNTLPEGLRHWNALTVDDAGLVAEIWRHLRFTPVVINHFLSNFVFPLHAKQFATKLQASGWDVLLNAQNNDAEWIHPGVTTGFSGTNDNRALLPLTIEQFDLPGLSHTNAEVLTYLLQTRNRRYRVATNVNGKRLAEIELLDYLHKQNIRVLIDAGAFIMEMNNMAVARAWIQTDFSAKGAVYFDEDNKPWVMYRNFKRVPLFASPFADDMRGCVVYIDESHTRGTDLKLPPEAVGALTLGLGQTKDHTVQAAMRLRQLGTTQSVTFIAPPEVHQSILDVCNKTSWDKLDSSDVVSWLLDQTCATNKELQPLYFAQGKDYCQRMRAATAHRKFLSSSDHRKAYLKVLQQPEQQTLEQLYEPTYVEVTAPSPESSALAACGGRVERLIKALQQRRQDSQAFESVISSALEEVEQEREVAYEIEEEREIQRPRRPKAHKFPGLHESVLSFAKGNLLGSSSICTASEMLETSHIGEKYKIDGSSLVPHIYVSEEFTKTIKQKKSVVDGTYIRPVNWILYNTVTETALVVIPEEAEMLIPIMRASIPLNTHLILYAAPWTKSMLHFDTLLYYSIPELPDGWTPPPWLPFELGVLAGRLYFSFSEYEDLLSRLYSLSGNPTEETESSRLLAVAKNRLNFLQEWLSIRRQGQDITDTPMGYICQDWPLRSDHPFFSSRAPRSGGAKAPGLESLQFSAADEEEEYYSSDDGMGIDQMDVDDDEVPEDDVDVE</sequence>
<comment type="catalytic activity">
    <reaction evidence="1">
        <text>Thiol-dependent hydrolysis of ester, thioester, amide, peptide and isopeptide bonds formed by the C-terminal Gly of ubiquitin (a 76-residue protein attached to proteins as an intracellular targeting signal).</text>
        <dbReference type="EC" id="3.4.19.12"/>
    </reaction>
</comment>
<dbReference type="InterPro" id="IPR051346">
    <property type="entry name" value="OTU_Deubiquitinase"/>
</dbReference>
<dbReference type="Proteomes" id="UP000184073">
    <property type="component" value="Unassembled WGS sequence"/>
</dbReference>
<evidence type="ECO:0000256" key="4">
    <source>
        <dbReference type="ARBA" id="ARBA00022786"/>
    </source>
</evidence>
<reference evidence="13" key="1">
    <citation type="journal article" date="2017" name="Genome Biol.">
        <title>Comparative genomics reveals high biological diversity and specific adaptations in the industrially and medically important fungal genus Aspergillus.</title>
        <authorList>
            <person name="de Vries R.P."/>
            <person name="Riley R."/>
            <person name="Wiebenga A."/>
            <person name="Aguilar-Osorio G."/>
            <person name="Amillis S."/>
            <person name="Uchima C.A."/>
            <person name="Anderluh G."/>
            <person name="Asadollahi M."/>
            <person name="Askin M."/>
            <person name="Barry K."/>
            <person name="Battaglia E."/>
            <person name="Bayram O."/>
            <person name="Benocci T."/>
            <person name="Braus-Stromeyer S.A."/>
            <person name="Caldana C."/>
            <person name="Canovas D."/>
            <person name="Cerqueira G.C."/>
            <person name="Chen F."/>
            <person name="Chen W."/>
            <person name="Choi C."/>
            <person name="Clum A."/>
            <person name="Dos Santos R.A."/>
            <person name="Damasio A.R."/>
            <person name="Diallinas G."/>
            <person name="Emri T."/>
            <person name="Fekete E."/>
            <person name="Flipphi M."/>
            <person name="Freyberg S."/>
            <person name="Gallo A."/>
            <person name="Gournas C."/>
            <person name="Habgood R."/>
            <person name="Hainaut M."/>
            <person name="Harispe M.L."/>
            <person name="Henrissat B."/>
            <person name="Hilden K.S."/>
            <person name="Hope R."/>
            <person name="Hossain A."/>
            <person name="Karabika E."/>
            <person name="Karaffa L."/>
            <person name="Karanyi Z."/>
            <person name="Krasevec N."/>
            <person name="Kuo A."/>
            <person name="Kusch H."/>
            <person name="LaButti K."/>
            <person name="Lagendijk E.L."/>
            <person name="Lapidus A."/>
            <person name="Levasseur A."/>
            <person name="Lindquist E."/>
            <person name="Lipzen A."/>
            <person name="Logrieco A.F."/>
            <person name="MacCabe A."/>
            <person name="Maekelae M.R."/>
            <person name="Malavazi I."/>
            <person name="Melin P."/>
            <person name="Meyer V."/>
            <person name="Mielnichuk N."/>
            <person name="Miskei M."/>
            <person name="Molnar A.P."/>
            <person name="Mule G."/>
            <person name="Ngan C.Y."/>
            <person name="Orejas M."/>
            <person name="Orosz E."/>
            <person name="Ouedraogo J.P."/>
            <person name="Overkamp K.M."/>
            <person name="Park H.-S."/>
            <person name="Perrone G."/>
            <person name="Piumi F."/>
            <person name="Punt P.J."/>
            <person name="Ram A.F."/>
            <person name="Ramon A."/>
            <person name="Rauscher S."/>
            <person name="Record E."/>
            <person name="Riano-Pachon D.M."/>
            <person name="Robert V."/>
            <person name="Roehrig J."/>
            <person name="Ruller R."/>
            <person name="Salamov A."/>
            <person name="Salih N.S."/>
            <person name="Samson R.A."/>
            <person name="Sandor E."/>
            <person name="Sanguinetti M."/>
            <person name="Schuetze T."/>
            <person name="Sepcic K."/>
            <person name="Shelest E."/>
            <person name="Sherlock G."/>
            <person name="Sophianopoulou V."/>
            <person name="Squina F.M."/>
            <person name="Sun H."/>
            <person name="Susca A."/>
            <person name="Todd R.B."/>
            <person name="Tsang A."/>
            <person name="Unkles S.E."/>
            <person name="van de Wiele N."/>
            <person name="van Rossen-Uffink D."/>
            <person name="Oliveira J.V."/>
            <person name="Vesth T.C."/>
            <person name="Visser J."/>
            <person name="Yu J.-H."/>
            <person name="Zhou M."/>
            <person name="Andersen M.R."/>
            <person name="Archer D.B."/>
            <person name="Baker S.E."/>
            <person name="Benoit I."/>
            <person name="Brakhage A.A."/>
            <person name="Braus G.H."/>
            <person name="Fischer R."/>
            <person name="Frisvad J.C."/>
            <person name="Goldman G.H."/>
            <person name="Houbraken J."/>
            <person name="Oakley B."/>
            <person name="Pocsi I."/>
            <person name="Scazzocchio C."/>
            <person name="Seiboth B."/>
            <person name="vanKuyk P.A."/>
            <person name="Wortman J."/>
            <person name="Dyer P.S."/>
            <person name="Grigoriev I.V."/>
        </authorList>
    </citation>
    <scope>NUCLEOTIDE SEQUENCE [LARGE SCALE GENOMIC DNA]</scope>
    <source>
        <strain evidence="13">CBS 583.65</strain>
    </source>
</reference>
<accession>A0A1L9PRW5</accession>
<keyword evidence="5" id="KW-0378">Hydrolase</keyword>
<evidence type="ECO:0000259" key="11">
    <source>
        <dbReference type="Pfam" id="PF20255"/>
    </source>
</evidence>
<evidence type="ECO:0000313" key="13">
    <source>
        <dbReference type="Proteomes" id="UP000184073"/>
    </source>
</evidence>
<feature type="region of interest" description="Disordered" evidence="8">
    <location>
        <begin position="3115"/>
        <end position="3169"/>
    </location>
</feature>
<dbReference type="InterPro" id="IPR022099">
    <property type="entry name" value="DUF3638"/>
</dbReference>
<evidence type="ECO:0000256" key="5">
    <source>
        <dbReference type="ARBA" id="ARBA00022801"/>
    </source>
</evidence>
<dbReference type="RefSeq" id="XP_040670042.1">
    <property type="nucleotide sequence ID" value="XM_040807291.1"/>
</dbReference>
<dbReference type="EC" id="3.4.19.12" evidence="2"/>
<keyword evidence="13" id="KW-1185">Reference proteome</keyword>
<gene>
    <name evidence="12" type="ORF">ASPVEDRAFT_136431</name>
</gene>
<dbReference type="STRING" id="1036611.A0A1L9PRW5"/>
<feature type="coiled-coil region" evidence="7">
    <location>
        <begin position="580"/>
        <end position="607"/>
    </location>
</feature>
<evidence type="ECO:0000256" key="2">
    <source>
        <dbReference type="ARBA" id="ARBA00012759"/>
    </source>
</evidence>
<dbReference type="InterPro" id="IPR022105">
    <property type="entry name" value="DUF3645"/>
</dbReference>
<dbReference type="GO" id="GO:0006508">
    <property type="term" value="P:proteolysis"/>
    <property type="evidence" value="ECO:0007669"/>
    <property type="project" value="UniProtKB-KW"/>
</dbReference>
<protein>
    <recommendedName>
        <fullName evidence="2">ubiquitinyl hydrolase 1</fullName>
        <ecNumber evidence="2">3.4.19.12</ecNumber>
    </recommendedName>
</protein>
<dbReference type="GeneID" id="63722802"/>
<evidence type="ECO:0000256" key="3">
    <source>
        <dbReference type="ARBA" id="ARBA00022670"/>
    </source>
</evidence>